<name>A0A810PRU5_9FIRM</name>
<dbReference type="RefSeq" id="WP_212820833.1">
    <property type="nucleotide sequence ID" value="NZ_AP023416.1"/>
</dbReference>
<feature type="transmembrane region" description="Helical" evidence="1">
    <location>
        <begin position="221"/>
        <end position="241"/>
    </location>
</feature>
<feature type="transmembrane region" description="Helical" evidence="1">
    <location>
        <begin position="155"/>
        <end position="174"/>
    </location>
</feature>
<keyword evidence="3" id="KW-1185">Reference proteome</keyword>
<keyword evidence="2" id="KW-0614">Plasmid</keyword>
<feature type="transmembrane region" description="Helical" evidence="1">
    <location>
        <begin position="124"/>
        <end position="143"/>
    </location>
</feature>
<dbReference type="Proteomes" id="UP000681343">
    <property type="component" value="Plasmid pMM35_01"/>
</dbReference>
<reference evidence="2" key="1">
    <citation type="submission" date="2020-09" db="EMBL/GenBank/DDBJ databases">
        <title>New species isolated from human feces.</title>
        <authorList>
            <person name="Kitahara M."/>
            <person name="Shigeno Y."/>
            <person name="Shime M."/>
            <person name="Matsumoto Y."/>
            <person name="Nakamura S."/>
            <person name="Motooka D."/>
            <person name="Fukuoka S."/>
            <person name="Nishikawa H."/>
            <person name="Benno Y."/>
        </authorList>
    </citation>
    <scope>NUCLEOTIDE SEQUENCE</scope>
    <source>
        <strain evidence="2">MM35</strain>
        <plasmid evidence="2">pMM35_01</plasmid>
    </source>
</reference>
<gene>
    <name evidence="2" type="ORF">MM35RIKEN_15300</name>
</gene>
<dbReference type="EMBL" id="AP023416">
    <property type="protein sequence ID" value="BCK79338.1"/>
    <property type="molecule type" value="Genomic_DNA"/>
</dbReference>
<geneLocation type="plasmid" evidence="2 3">
    <name>pMM35_01</name>
</geneLocation>
<protein>
    <submittedName>
        <fullName evidence="2">Uncharacterized protein</fullName>
    </submittedName>
</protein>
<sequence length="496" mass="55642">MVDPRGNSPKEIDLETLFAESFSALPPDEVVEKVNPFRRAVNRVLIGMALCTLTLNFWGLNYILPTVGMVLSLLGFRALRRENGCFTACFVLTLLRCVQFFPTIVLNAFPCRDDFIPERVTTTLAQVFFAAQLLGLFCLWLGLRAVQRKANLPPKAGGVLALLVWYAVMYVLALIEYPGLYLPLLLMVIFIVILCRIRKTAKALGEAGYTMHPAPVRVPDLWLAILLAAALVLGCAAGYLFGAQHPMDWHPLEEAETAKTAEIKADLLDLGFPESILSDLAEEDLAACAGALRVDVESKVYSPTLRHEKTSNKRLRITGIAVQVPGENETWVILHHFLWETGPEFFGTDCLQVWPLYQLGPEGWVKGGDVTGRLLYDRDGQTYTAPYYFLGEAIGTDTGFMSLGTTKTDIYAGFSLPREGENRRGYLAYTAFNTKGVYAIISYFNYTHQHTWFQYPATTALKAQMNARASNYMDPFAREMTQFWFVPSQEHLRWPD</sequence>
<dbReference type="AlphaFoldDB" id="A0A810PRU5"/>
<keyword evidence="1" id="KW-1133">Transmembrane helix</keyword>
<evidence type="ECO:0000313" key="2">
    <source>
        <dbReference type="EMBL" id="BCK79338.1"/>
    </source>
</evidence>
<evidence type="ECO:0000313" key="3">
    <source>
        <dbReference type="Proteomes" id="UP000681343"/>
    </source>
</evidence>
<keyword evidence="1" id="KW-0812">Transmembrane</keyword>
<keyword evidence="1" id="KW-0472">Membrane</keyword>
<proteinExistence type="predicted"/>
<feature type="transmembrane region" description="Helical" evidence="1">
    <location>
        <begin position="180"/>
        <end position="197"/>
    </location>
</feature>
<feature type="transmembrane region" description="Helical" evidence="1">
    <location>
        <begin position="85"/>
        <end position="104"/>
    </location>
</feature>
<organism evidence="2 3">
    <name type="scientific">Vescimonas fastidiosa</name>
    <dbReference type="NCBI Taxonomy" id="2714353"/>
    <lineage>
        <taxon>Bacteria</taxon>
        <taxon>Bacillati</taxon>
        <taxon>Bacillota</taxon>
        <taxon>Clostridia</taxon>
        <taxon>Eubacteriales</taxon>
        <taxon>Oscillospiraceae</taxon>
        <taxon>Vescimonas</taxon>
    </lineage>
</organism>
<accession>A0A810PRU5</accession>
<evidence type="ECO:0000256" key="1">
    <source>
        <dbReference type="SAM" id="Phobius"/>
    </source>
</evidence>
<dbReference type="KEGG" id="vfa:MM35RIKEN_15300"/>